<comment type="function">
    <text evidence="9">Actin-binding protein involved in motile and morphological processes. Inhibits actin polymerization, likely by sequestering G-actin.</text>
</comment>
<evidence type="ECO:0000256" key="8">
    <source>
        <dbReference type="ARBA" id="ARBA00038532"/>
    </source>
</evidence>
<evidence type="ECO:0000256" key="10">
    <source>
        <dbReference type="ARBA" id="ARBA00069496"/>
    </source>
</evidence>
<dbReference type="FunFam" id="3.40.20.10:FF:000007">
    <property type="entry name" value="Twinfilin-1 isoform 1"/>
    <property type="match status" value="1"/>
</dbReference>
<comment type="subunit">
    <text evidence="8">Interacts with G-actin; ADP-actin form.</text>
</comment>
<dbReference type="InParanoid" id="A0A1J7IZK1"/>
<protein>
    <recommendedName>
        <fullName evidence="10">Twinfilin</fullName>
    </recommendedName>
</protein>
<evidence type="ECO:0000259" key="12">
    <source>
        <dbReference type="PROSITE" id="PS51263"/>
    </source>
</evidence>
<evidence type="ECO:0000256" key="5">
    <source>
        <dbReference type="ARBA" id="ARBA00022737"/>
    </source>
</evidence>
<evidence type="ECO:0000256" key="11">
    <source>
        <dbReference type="SAM" id="MobiDB-lite"/>
    </source>
</evidence>
<dbReference type="FunCoup" id="A0A1J7IZK1">
    <property type="interactions" value="395"/>
</dbReference>
<keyword evidence="4" id="KW-0963">Cytoplasm</keyword>
<dbReference type="FunFam" id="3.40.20.10:FF:000042">
    <property type="entry name" value="Actin depolymerizing protein"/>
    <property type="match status" value="1"/>
</dbReference>
<comment type="subcellular location">
    <subcellularLocation>
        <location evidence="2">Cytoplasm</location>
        <location evidence="2">Cell cortex</location>
    </subcellularLocation>
    <subcellularLocation>
        <location evidence="1">Cytoplasm</location>
        <location evidence="1">Cytoskeleton</location>
    </subcellularLocation>
</comment>
<evidence type="ECO:0000256" key="7">
    <source>
        <dbReference type="ARBA" id="ARBA00023212"/>
    </source>
</evidence>
<feature type="domain" description="ADF-H" evidence="12">
    <location>
        <begin position="1"/>
        <end position="140"/>
    </location>
</feature>
<evidence type="ECO:0000313" key="14">
    <source>
        <dbReference type="Proteomes" id="UP000182658"/>
    </source>
</evidence>
<dbReference type="GO" id="GO:0051015">
    <property type="term" value="F:actin filament binding"/>
    <property type="evidence" value="ECO:0007669"/>
    <property type="project" value="TreeGrafter"/>
</dbReference>
<dbReference type="PROSITE" id="PS51263">
    <property type="entry name" value="ADF_H"/>
    <property type="match status" value="2"/>
</dbReference>
<evidence type="ECO:0000256" key="2">
    <source>
        <dbReference type="ARBA" id="ARBA00004544"/>
    </source>
</evidence>
<dbReference type="GO" id="GO:0005938">
    <property type="term" value="C:cell cortex"/>
    <property type="evidence" value="ECO:0007669"/>
    <property type="project" value="UniProtKB-SubCell"/>
</dbReference>
<dbReference type="OrthoDB" id="10006997at2759"/>
<dbReference type="SUPFAM" id="SSF55753">
    <property type="entry name" value="Actin depolymerizing proteins"/>
    <property type="match status" value="2"/>
</dbReference>
<evidence type="ECO:0000256" key="1">
    <source>
        <dbReference type="ARBA" id="ARBA00004245"/>
    </source>
</evidence>
<evidence type="ECO:0000256" key="9">
    <source>
        <dbReference type="ARBA" id="ARBA00056419"/>
    </source>
</evidence>
<dbReference type="Pfam" id="PF00241">
    <property type="entry name" value="Cofilin_ADF"/>
    <property type="match status" value="2"/>
</dbReference>
<dbReference type="GO" id="GO:0005884">
    <property type="term" value="C:actin filament"/>
    <property type="evidence" value="ECO:0007669"/>
    <property type="project" value="TreeGrafter"/>
</dbReference>
<dbReference type="GO" id="GO:0030042">
    <property type="term" value="P:actin filament depolymerization"/>
    <property type="evidence" value="ECO:0007669"/>
    <property type="project" value="TreeGrafter"/>
</dbReference>
<keyword evidence="5" id="KW-0677">Repeat</keyword>
<keyword evidence="7" id="KW-0206">Cytoskeleton</keyword>
<dbReference type="CDD" id="cd11284">
    <property type="entry name" value="ADF_Twf-C_like"/>
    <property type="match status" value="1"/>
</dbReference>
<dbReference type="EMBL" id="KV875094">
    <property type="protein sequence ID" value="OIW32918.1"/>
    <property type="molecule type" value="Genomic_DNA"/>
</dbReference>
<dbReference type="GO" id="GO:0051016">
    <property type="term" value="P:barbed-end actin filament capping"/>
    <property type="evidence" value="ECO:0007669"/>
    <property type="project" value="TreeGrafter"/>
</dbReference>
<comment type="similarity">
    <text evidence="3">Belongs to the actin-binding proteins ADF family. Twinfilin subfamily.</text>
</comment>
<keyword evidence="14" id="KW-1185">Reference proteome</keyword>
<evidence type="ECO:0000256" key="6">
    <source>
        <dbReference type="ARBA" id="ARBA00023203"/>
    </source>
</evidence>
<keyword evidence="6" id="KW-0009">Actin-binding</keyword>
<dbReference type="PANTHER" id="PTHR13759:SF1">
    <property type="entry name" value="TWINFILIN"/>
    <property type="match status" value="1"/>
</dbReference>
<dbReference type="AlphaFoldDB" id="A0A1J7IZK1"/>
<gene>
    <name evidence="13" type="ORF">CONLIGDRAFT_156146</name>
</gene>
<dbReference type="GO" id="GO:0003785">
    <property type="term" value="F:actin monomer binding"/>
    <property type="evidence" value="ECO:0007669"/>
    <property type="project" value="TreeGrafter"/>
</dbReference>
<feature type="domain" description="ADF-H" evidence="12">
    <location>
        <begin position="179"/>
        <end position="324"/>
    </location>
</feature>
<feature type="region of interest" description="Disordered" evidence="11">
    <location>
        <begin position="146"/>
        <end position="169"/>
    </location>
</feature>
<dbReference type="PANTHER" id="PTHR13759">
    <property type="entry name" value="TWINFILIN"/>
    <property type="match status" value="1"/>
</dbReference>
<accession>A0A1J7IZK1</accession>
<dbReference type="SMART" id="SM00102">
    <property type="entry name" value="ADF"/>
    <property type="match status" value="2"/>
</dbReference>
<evidence type="ECO:0000256" key="4">
    <source>
        <dbReference type="ARBA" id="ARBA00022490"/>
    </source>
</evidence>
<dbReference type="InterPro" id="IPR028458">
    <property type="entry name" value="Twinfilin"/>
</dbReference>
<dbReference type="Proteomes" id="UP000182658">
    <property type="component" value="Unassembled WGS sequence"/>
</dbReference>
<dbReference type="STRING" id="1408157.A0A1J7IZK1"/>
<dbReference type="InterPro" id="IPR029006">
    <property type="entry name" value="ADF-H/Gelsolin-like_dom_sf"/>
</dbReference>
<organism evidence="13 14">
    <name type="scientific">Coniochaeta ligniaria NRRL 30616</name>
    <dbReference type="NCBI Taxonomy" id="1408157"/>
    <lineage>
        <taxon>Eukaryota</taxon>
        <taxon>Fungi</taxon>
        <taxon>Dikarya</taxon>
        <taxon>Ascomycota</taxon>
        <taxon>Pezizomycotina</taxon>
        <taxon>Sordariomycetes</taxon>
        <taxon>Sordariomycetidae</taxon>
        <taxon>Coniochaetales</taxon>
        <taxon>Coniochaetaceae</taxon>
        <taxon>Coniochaeta</taxon>
    </lineage>
</organism>
<dbReference type="InterPro" id="IPR002108">
    <property type="entry name" value="ADF-H"/>
</dbReference>
<evidence type="ECO:0000256" key="3">
    <source>
        <dbReference type="ARBA" id="ARBA00009557"/>
    </source>
</evidence>
<dbReference type="CDD" id="cd11285">
    <property type="entry name" value="ADF_Twf-N_like"/>
    <property type="match status" value="1"/>
</dbReference>
<evidence type="ECO:0000313" key="13">
    <source>
        <dbReference type="EMBL" id="OIW32918.1"/>
    </source>
</evidence>
<proteinExistence type="inferred from homology"/>
<sequence length="341" mass="37322">MQSGISASKELYLDFNTLLGSDTHFGLLVTIKSEQLTPLTFLTPSSPASSSTFAQNLETLLAPHLQPKEALYILLRRFDTAPYLTAVSYVPDAAPVRQKMLFASTRLTLTRELGTEHFRETILATAAEELSARGFEKHDAHEKLEAPLTEEERSLGEVKRAEAEAGSGTGTREIHLSKNLAMPVDEAAVQALKDLGTEGGQRNLVMLKINPDTEVIELAPEDGSAPSSIPELVKTISPSEPRFAFYRFDHSYGGNTSSPVLFIYTCPAAPGIKAKGIKSRMMYPLMKRAVRAIGEGEAGLKVERTFEVEDPSEITEDAVLGELHPKVTVRQGFSRPKRPGR</sequence>
<feature type="compositionally biased region" description="Basic and acidic residues" evidence="11">
    <location>
        <begin position="146"/>
        <end position="163"/>
    </location>
</feature>
<dbReference type="Gene3D" id="3.40.20.10">
    <property type="entry name" value="Severin"/>
    <property type="match status" value="2"/>
</dbReference>
<name>A0A1J7IZK1_9PEZI</name>
<reference evidence="13 14" key="1">
    <citation type="submission" date="2016-10" db="EMBL/GenBank/DDBJ databases">
        <title>Draft genome sequence of Coniochaeta ligniaria NRRL30616, a lignocellulolytic fungus for bioabatement of inhibitors in plant biomass hydrolysates.</title>
        <authorList>
            <consortium name="DOE Joint Genome Institute"/>
            <person name="Jimenez D.J."/>
            <person name="Hector R.E."/>
            <person name="Riley R."/>
            <person name="Sun H."/>
            <person name="Grigoriev I.V."/>
            <person name="Van Elsas J.D."/>
            <person name="Nichols N.N."/>
        </authorList>
    </citation>
    <scope>NUCLEOTIDE SEQUENCE [LARGE SCALE GENOMIC DNA]</scope>
    <source>
        <strain evidence="13 14">NRRL 30616</strain>
    </source>
</reference>